<dbReference type="InterPro" id="IPR051043">
    <property type="entry name" value="Sulfatase_Mod_Factor_Kinase"/>
</dbReference>
<dbReference type="PANTHER" id="PTHR23150">
    <property type="entry name" value="SULFATASE MODIFYING FACTOR 1, 2"/>
    <property type="match status" value="1"/>
</dbReference>
<proteinExistence type="predicted"/>
<evidence type="ECO:0000256" key="1">
    <source>
        <dbReference type="SAM" id="MobiDB-lite"/>
    </source>
</evidence>
<keyword evidence="4" id="KW-1185">Reference proteome</keyword>
<accession>A0ABZ2LM11</accession>
<dbReference type="Gene3D" id="3.90.1580.10">
    <property type="entry name" value="paralog of FGE (formylglycine-generating enzyme)"/>
    <property type="match status" value="1"/>
</dbReference>
<evidence type="ECO:0000259" key="2">
    <source>
        <dbReference type="Pfam" id="PF03781"/>
    </source>
</evidence>
<sequence length="306" mass="31477">MKIGAQAAIVVFGAIGAGALGCSLLLDAGSLSEGGGARPPPDDGGIGGDAAGPAIDSGGYDGPCPRTKGPAMVRVGNHAGGDAAISFCVDATEVSVAQYRQFVATNDGGKDKELADCAFNTSYEPMKSDGGPPDRVADNLPVVYVDWCDAFAYCAWAGKRLCGAIGGGPAPIGTPGDARENQWMFACSAGGSRAYPYDGNDGGFVTNVCHDGLVEKSTEPPLLPVTRVSPCEGGFPDLFDMSGNVEEWEDSCDKQRCHTRGGSAFDWGRHSADTAVDIFACAVPFRAAGTPMGERNPDVGFRCCSD</sequence>
<dbReference type="InterPro" id="IPR042095">
    <property type="entry name" value="SUMF_sf"/>
</dbReference>
<evidence type="ECO:0000313" key="3">
    <source>
        <dbReference type="EMBL" id="WXB10948.1"/>
    </source>
</evidence>
<dbReference type="EMBL" id="CP089984">
    <property type="protein sequence ID" value="WXB10948.1"/>
    <property type="molecule type" value="Genomic_DNA"/>
</dbReference>
<dbReference type="PANTHER" id="PTHR23150:SF19">
    <property type="entry name" value="FORMYLGLYCINE-GENERATING ENZYME"/>
    <property type="match status" value="1"/>
</dbReference>
<dbReference type="InterPro" id="IPR016187">
    <property type="entry name" value="CTDL_fold"/>
</dbReference>
<dbReference type="InterPro" id="IPR005532">
    <property type="entry name" value="SUMF_dom"/>
</dbReference>
<evidence type="ECO:0000313" key="4">
    <source>
        <dbReference type="Proteomes" id="UP001370348"/>
    </source>
</evidence>
<gene>
    <name evidence="3" type="ORF">LZC94_24060</name>
</gene>
<dbReference type="SUPFAM" id="SSF56436">
    <property type="entry name" value="C-type lectin-like"/>
    <property type="match status" value="1"/>
</dbReference>
<dbReference type="Pfam" id="PF03781">
    <property type="entry name" value="FGE-sulfatase"/>
    <property type="match status" value="1"/>
</dbReference>
<dbReference type="RefSeq" id="WP_394820564.1">
    <property type="nucleotide sequence ID" value="NZ_CP089984.1"/>
</dbReference>
<feature type="domain" description="Sulfatase-modifying factor enzyme-like" evidence="2">
    <location>
        <begin position="86"/>
        <end position="303"/>
    </location>
</feature>
<reference evidence="3 4" key="1">
    <citation type="submission" date="2021-12" db="EMBL/GenBank/DDBJ databases">
        <title>Discovery of the Pendulisporaceae a myxobacterial family with distinct sporulation behavior and unique specialized metabolism.</title>
        <authorList>
            <person name="Garcia R."/>
            <person name="Popoff A."/>
            <person name="Bader C.D."/>
            <person name="Loehr J."/>
            <person name="Walesch S."/>
            <person name="Walt C."/>
            <person name="Boldt J."/>
            <person name="Bunk B."/>
            <person name="Haeckl F.J.F.P.J."/>
            <person name="Gunesch A.P."/>
            <person name="Birkelbach J."/>
            <person name="Nuebel U."/>
            <person name="Pietschmann T."/>
            <person name="Bach T."/>
            <person name="Mueller R."/>
        </authorList>
    </citation>
    <scope>NUCLEOTIDE SEQUENCE [LARGE SCALE GENOMIC DNA]</scope>
    <source>
        <strain evidence="3 4">MSr11954</strain>
    </source>
</reference>
<name>A0ABZ2LM11_9BACT</name>
<dbReference type="PROSITE" id="PS51257">
    <property type="entry name" value="PROKAR_LIPOPROTEIN"/>
    <property type="match status" value="1"/>
</dbReference>
<dbReference type="Proteomes" id="UP001370348">
    <property type="component" value="Chromosome"/>
</dbReference>
<protein>
    <submittedName>
        <fullName evidence="3">Formylglycine-generating enzyme family protein</fullName>
    </submittedName>
</protein>
<feature type="region of interest" description="Disordered" evidence="1">
    <location>
        <begin position="33"/>
        <end position="52"/>
    </location>
</feature>
<organism evidence="3 4">
    <name type="scientific">Pendulispora albinea</name>
    <dbReference type="NCBI Taxonomy" id="2741071"/>
    <lineage>
        <taxon>Bacteria</taxon>
        <taxon>Pseudomonadati</taxon>
        <taxon>Myxococcota</taxon>
        <taxon>Myxococcia</taxon>
        <taxon>Myxococcales</taxon>
        <taxon>Sorangiineae</taxon>
        <taxon>Pendulisporaceae</taxon>
        <taxon>Pendulispora</taxon>
    </lineage>
</organism>